<feature type="compositionally biased region" description="Low complexity" evidence="1">
    <location>
        <begin position="34"/>
        <end position="63"/>
    </location>
</feature>
<name>A0A9N9IUB4_9GLOM</name>
<proteinExistence type="predicted"/>
<protein>
    <submittedName>
        <fullName evidence="2">382_t:CDS:1</fullName>
    </submittedName>
</protein>
<reference evidence="2" key="1">
    <citation type="submission" date="2021-06" db="EMBL/GenBank/DDBJ databases">
        <authorList>
            <person name="Kallberg Y."/>
            <person name="Tangrot J."/>
            <person name="Rosling A."/>
        </authorList>
    </citation>
    <scope>NUCLEOTIDE SEQUENCE</scope>
    <source>
        <strain evidence="2">FL130A</strain>
    </source>
</reference>
<sequence length="94" mass="10227">MNNRQQANTANTPRPPVGNYARVAKAAAQPKSKTVPQSQLQQTQPQRQTQHPTQNNNTQQQQTAAAAGHLSNHGSSLNGKYNSRLALLSPQTQM</sequence>
<evidence type="ECO:0000256" key="1">
    <source>
        <dbReference type="SAM" id="MobiDB-lite"/>
    </source>
</evidence>
<evidence type="ECO:0000313" key="2">
    <source>
        <dbReference type="EMBL" id="CAG8751761.1"/>
    </source>
</evidence>
<accession>A0A9N9IUB4</accession>
<evidence type="ECO:0000313" key="3">
    <source>
        <dbReference type="Proteomes" id="UP000789508"/>
    </source>
</evidence>
<feature type="region of interest" description="Disordered" evidence="1">
    <location>
        <begin position="1"/>
        <end position="94"/>
    </location>
</feature>
<feature type="compositionally biased region" description="Polar residues" evidence="1">
    <location>
        <begin position="72"/>
        <end position="81"/>
    </location>
</feature>
<keyword evidence="3" id="KW-1185">Reference proteome</keyword>
<dbReference type="EMBL" id="CAJVPS010041142">
    <property type="protein sequence ID" value="CAG8751761.1"/>
    <property type="molecule type" value="Genomic_DNA"/>
</dbReference>
<organism evidence="2 3">
    <name type="scientific">Ambispora leptoticha</name>
    <dbReference type="NCBI Taxonomy" id="144679"/>
    <lineage>
        <taxon>Eukaryota</taxon>
        <taxon>Fungi</taxon>
        <taxon>Fungi incertae sedis</taxon>
        <taxon>Mucoromycota</taxon>
        <taxon>Glomeromycotina</taxon>
        <taxon>Glomeromycetes</taxon>
        <taxon>Archaeosporales</taxon>
        <taxon>Ambisporaceae</taxon>
        <taxon>Ambispora</taxon>
    </lineage>
</organism>
<gene>
    <name evidence="2" type="ORF">ALEPTO_LOCUS13329</name>
</gene>
<dbReference type="AlphaFoldDB" id="A0A9N9IUB4"/>
<feature type="non-terminal residue" evidence="2">
    <location>
        <position position="94"/>
    </location>
</feature>
<comment type="caution">
    <text evidence="2">The sequence shown here is derived from an EMBL/GenBank/DDBJ whole genome shotgun (WGS) entry which is preliminary data.</text>
</comment>
<feature type="compositionally biased region" description="Polar residues" evidence="1">
    <location>
        <begin position="1"/>
        <end position="12"/>
    </location>
</feature>
<dbReference type="Proteomes" id="UP000789508">
    <property type="component" value="Unassembled WGS sequence"/>
</dbReference>